<keyword evidence="1" id="KW-0472">Membrane</keyword>
<accession>A0A2P2MFD6</accession>
<evidence type="ECO:0000256" key="1">
    <source>
        <dbReference type="SAM" id="Phobius"/>
    </source>
</evidence>
<reference evidence="2" key="1">
    <citation type="submission" date="2018-02" db="EMBL/GenBank/DDBJ databases">
        <title>Rhizophora mucronata_Transcriptome.</title>
        <authorList>
            <person name="Meera S.P."/>
            <person name="Sreeshan A."/>
            <person name="Augustine A."/>
        </authorList>
    </citation>
    <scope>NUCLEOTIDE SEQUENCE</scope>
    <source>
        <tissue evidence="2">Leaf</tissue>
    </source>
</reference>
<name>A0A2P2MFD6_RHIMU</name>
<evidence type="ECO:0000313" key="2">
    <source>
        <dbReference type="EMBL" id="MBX28904.1"/>
    </source>
</evidence>
<protein>
    <submittedName>
        <fullName evidence="2">Uncharacterized protein MANES_04G120400</fullName>
    </submittedName>
</protein>
<organism evidence="2">
    <name type="scientific">Rhizophora mucronata</name>
    <name type="common">Asiatic mangrove</name>
    <dbReference type="NCBI Taxonomy" id="61149"/>
    <lineage>
        <taxon>Eukaryota</taxon>
        <taxon>Viridiplantae</taxon>
        <taxon>Streptophyta</taxon>
        <taxon>Embryophyta</taxon>
        <taxon>Tracheophyta</taxon>
        <taxon>Spermatophyta</taxon>
        <taxon>Magnoliopsida</taxon>
        <taxon>eudicotyledons</taxon>
        <taxon>Gunneridae</taxon>
        <taxon>Pentapetalae</taxon>
        <taxon>rosids</taxon>
        <taxon>fabids</taxon>
        <taxon>Malpighiales</taxon>
        <taxon>Rhizophoraceae</taxon>
        <taxon>Rhizophora</taxon>
    </lineage>
</organism>
<dbReference type="EMBL" id="GGEC01048420">
    <property type="protein sequence ID" value="MBX28904.1"/>
    <property type="molecule type" value="Transcribed_RNA"/>
</dbReference>
<proteinExistence type="predicted"/>
<sequence>MSWKQVLGLDGMMLQDLVKLKDYWRKLLSFHCGCLNISRELGDLGRVSLCLARLVLGRHYLLKLLLLSVVQHFSMFLLLHWLQNGMEKVSAWYGVCLIWHELMHLVQFSLMRLILYAMPGGKISTFESISFYLFSQIKVKLEV</sequence>
<dbReference type="AlphaFoldDB" id="A0A2P2MFD6"/>
<keyword evidence="1" id="KW-1133">Transmembrane helix</keyword>
<feature type="transmembrane region" description="Helical" evidence="1">
    <location>
        <begin position="60"/>
        <end position="79"/>
    </location>
</feature>
<keyword evidence="1" id="KW-0812">Transmembrane</keyword>